<dbReference type="Proteomes" id="UP001592582">
    <property type="component" value="Unassembled WGS sequence"/>
</dbReference>
<gene>
    <name evidence="1" type="ORF">ACEZDG_06285</name>
</gene>
<dbReference type="InterPro" id="IPR046045">
    <property type="entry name" value="DUF6003"/>
</dbReference>
<organism evidence="1 2">
    <name type="scientific">Streptacidiphilus alkalitolerans</name>
    <dbReference type="NCBI Taxonomy" id="3342712"/>
    <lineage>
        <taxon>Bacteria</taxon>
        <taxon>Bacillati</taxon>
        <taxon>Actinomycetota</taxon>
        <taxon>Actinomycetes</taxon>
        <taxon>Kitasatosporales</taxon>
        <taxon>Streptomycetaceae</taxon>
        <taxon>Streptacidiphilus</taxon>
    </lineage>
</organism>
<proteinExistence type="predicted"/>
<reference evidence="1 2" key="1">
    <citation type="submission" date="2024-09" db="EMBL/GenBank/DDBJ databases">
        <authorList>
            <person name="Lee S.D."/>
        </authorList>
    </citation>
    <scope>NUCLEOTIDE SEQUENCE [LARGE SCALE GENOMIC DNA]</scope>
    <source>
        <strain evidence="1 2">N1-1</strain>
    </source>
</reference>
<sequence>MQARPTEGSDAVSDSALLVIVQPGQDAAPGVDARRLPELECWDTAAVHGWLDAFGAEDGEALVRVVPADEADLVPEAVPRLEVPVTEQEAEVIARAAATPAVAEAQAELAAFRRTLAERPAMIRRAEAAGLSPARIERYAAVPEPSAG</sequence>
<evidence type="ECO:0000313" key="1">
    <source>
        <dbReference type="EMBL" id="MFC1408885.1"/>
    </source>
</evidence>
<name>A0ABV6V584_9ACTN</name>
<evidence type="ECO:0000313" key="2">
    <source>
        <dbReference type="Proteomes" id="UP001592582"/>
    </source>
</evidence>
<comment type="caution">
    <text evidence="1">The sequence shown here is derived from an EMBL/GenBank/DDBJ whole genome shotgun (WGS) entry which is preliminary data.</text>
</comment>
<dbReference type="EMBL" id="JBHEZX010000002">
    <property type="protein sequence ID" value="MFC1408885.1"/>
    <property type="molecule type" value="Genomic_DNA"/>
</dbReference>
<accession>A0ABV6V584</accession>
<keyword evidence="2" id="KW-1185">Reference proteome</keyword>
<protein>
    <submittedName>
        <fullName evidence="1">DUF6003 family protein</fullName>
    </submittedName>
</protein>
<dbReference type="Pfam" id="PF19466">
    <property type="entry name" value="DUF6003"/>
    <property type="match status" value="1"/>
</dbReference>